<dbReference type="GO" id="GO:0005829">
    <property type="term" value="C:cytosol"/>
    <property type="evidence" value="ECO:0007669"/>
    <property type="project" value="TreeGrafter"/>
</dbReference>
<dbReference type="SMART" id="SM00650">
    <property type="entry name" value="rADc"/>
    <property type="match status" value="1"/>
</dbReference>
<feature type="domain" description="Ribosomal RNA adenine methylase transferase N-terminal" evidence="9">
    <location>
        <begin position="34"/>
        <end position="199"/>
    </location>
</feature>
<proteinExistence type="inferred from homology"/>
<dbReference type="PATRIC" id="fig|1618345.3.peg.902"/>
<evidence type="ECO:0000313" key="10">
    <source>
        <dbReference type="EMBL" id="KKQ93745.1"/>
    </source>
</evidence>
<dbReference type="PANTHER" id="PTHR11727:SF7">
    <property type="entry name" value="DIMETHYLADENOSINE TRANSFERASE-RELATED"/>
    <property type="match status" value="1"/>
</dbReference>
<accession>A0A0G0M0A7</accession>
<feature type="binding site" evidence="7 8">
    <location>
        <position position="75"/>
    </location>
    <ligand>
        <name>S-adenosyl-L-methionine</name>
        <dbReference type="ChEBI" id="CHEBI:59789"/>
    </ligand>
</feature>
<name>A0A0G0M0A7_UNCC2</name>
<evidence type="ECO:0000256" key="3">
    <source>
        <dbReference type="ARBA" id="ARBA00022603"/>
    </source>
</evidence>
<keyword evidence="6 7" id="KW-0694">RNA-binding</keyword>
<dbReference type="InterPro" id="IPR020598">
    <property type="entry name" value="rRNA_Ade_methylase_Trfase_N"/>
</dbReference>
<comment type="similarity">
    <text evidence="7">Belongs to the class I-like SAM-binding methyltransferase superfamily. rRNA adenine N(6)-methyltransferase family. RsmA subfamily.</text>
</comment>
<keyword evidence="2 7" id="KW-0698">rRNA processing</keyword>
<keyword evidence="4 7" id="KW-0808">Transferase</keyword>
<gene>
    <name evidence="7" type="primary">rsmA</name>
    <name evidence="7" type="synonym">ksgA</name>
    <name evidence="10" type="ORF">UT18_C0016G0041</name>
</gene>
<dbReference type="Gene3D" id="1.10.8.100">
    <property type="entry name" value="Ribosomal RNA adenine dimethylase-like, domain 2"/>
    <property type="match status" value="1"/>
</dbReference>
<dbReference type="EC" id="2.1.1.182" evidence="7"/>
<dbReference type="GO" id="GO:0052908">
    <property type="term" value="F:16S rRNA (adenine(1518)-N(6)/adenine(1519)-N(6))-dimethyltransferase activity"/>
    <property type="evidence" value="ECO:0007669"/>
    <property type="project" value="UniProtKB-EC"/>
</dbReference>
<dbReference type="InterPro" id="IPR023165">
    <property type="entry name" value="rRNA_Ade_diMease-like_C"/>
</dbReference>
<comment type="function">
    <text evidence="7">Specifically dimethylates two adjacent adenosines (A1518 and A1519) in the loop of a conserved hairpin near the 3'-end of 16S rRNA in the 30S particle. May play a critical role in biogenesis of 30S subunits.</text>
</comment>
<organism evidence="10 11">
    <name type="scientific">candidate division CPR2 bacterium GW2011_GWC2_39_10</name>
    <dbReference type="NCBI Taxonomy" id="1618345"/>
    <lineage>
        <taxon>Bacteria</taxon>
        <taxon>Bacteria division CPR2</taxon>
    </lineage>
</organism>
<dbReference type="HAMAP" id="MF_00607">
    <property type="entry name" value="16SrRNA_methyltr_A"/>
    <property type="match status" value="1"/>
</dbReference>
<dbReference type="EMBL" id="LBVV01000016">
    <property type="protein sequence ID" value="KKQ93745.1"/>
    <property type="molecule type" value="Genomic_DNA"/>
</dbReference>
<dbReference type="STRING" id="1618345.UT18_C0016G0041"/>
<comment type="subcellular location">
    <subcellularLocation>
        <location evidence="7">Cytoplasm</location>
    </subcellularLocation>
</comment>
<dbReference type="PROSITE" id="PS51689">
    <property type="entry name" value="SAM_RNA_A_N6_MT"/>
    <property type="match status" value="1"/>
</dbReference>
<dbReference type="Gene3D" id="3.40.50.150">
    <property type="entry name" value="Vaccinia Virus protein VP39"/>
    <property type="match status" value="1"/>
</dbReference>
<sequence length="274" mass="30541">MNLQNPREIKQLLISHGMWARKSLGQHFLIDEKALANIIETANISSEDTILEIGPGLGVLTRELLKHAGQVVAVEFDPKMAELLSSSISSKKMIVKNEHILKFNTATLPKNYKVVANLPYYITSPIIRNFLEAKNKPESMTLLIQKEVAERMVSSPPNSVLAVAIQYYGKPKIIDIVPARSFWPPPKVDSAIINIDVNQNLPLNGKEKDFFRVVKAGFGERRKKLVNSLTGGLQISKEETIKILGESGIGIDARAEELSLDDWLSLYNIIRGET</sequence>
<evidence type="ECO:0000256" key="1">
    <source>
        <dbReference type="ARBA" id="ARBA00022490"/>
    </source>
</evidence>
<comment type="caution">
    <text evidence="10">The sequence shown here is derived from an EMBL/GenBank/DDBJ whole genome shotgun (WGS) entry which is preliminary data.</text>
</comment>
<feature type="binding site" evidence="7 8">
    <location>
        <position position="27"/>
    </location>
    <ligand>
        <name>S-adenosyl-L-methionine</name>
        <dbReference type="ChEBI" id="CHEBI:59789"/>
    </ligand>
</feature>
<evidence type="ECO:0000256" key="8">
    <source>
        <dbReference type="PROSITE-ProRule" id="PRU01026"/>
    </source>
</evidence>
<feature type="binding site" evidence="7 8">
    <location>
        <position position="54"/>
    </location>
    <ligand>
        <name>S-adenosyl-L-methionine</name>
        <dbReference type="ChEBI" id="CHEBI:59789"/>
    </ligand>
</feature>
<evidence type="ECO:0000313" key="11">
    <source>
        <dbReference type="Proteomes" id="UP000034207"/>
    </source>
</evidence>
<dbReference type="Pfam" id="PF00398">
    <property type="entry name" value="RrnaAD"/>
    <property type="match status" value="1"/>
</dbReference>
<evidence type="ECO:0000256" key="2">
    <source>
        <dbReference type="ARBA" id="ARBA00022552"/>
    </source>
</evidence>
<dbReference type="PANTHER" id="PTHR11727">
    <property type="entry name" value="DIMETHYLADENOSINE TRANSFERASE"/>
    <property type="match status" value="1"/>
</dbReference>
<dbReference type="Proteomes" id="UP000034207">
    <property type="component" value="Unassembled WGS sequence"/>
</dbReference>
<dbReference type="PROSITE" id="PS01131">
    <property type="entry name" value="RRNA_A_DIMETH"/>
    <property type="match status" value="1"/>
</dbReference>
<dbReference type="InterPro" id="IPR020596">
    <property type="entry name" value="rRNA_Ade_Mease_Trfase_CS"/>
</dbReference>
<feature type="binding site" evidence="7 8">
    <location>
        <position position="29"/>
    </location>
    <ligand>
        <name>S-adenosyl-L-methionine</name>
        <dbReference type="ChEBI" id="CHEBI:59789"/>
    </ligand>
</feature>
<keyword evidence="5 7" id="KW-0949">S-adenosyl-L-methionine</keyword>
<dbReference type="InterPro" id="IPR001737">
    <property type="entry name" value="KsgA/Erm"/>
</dbReference>
<dbReference type="AlphaFoldDB" id="A0A0G0M0A7"/>
<dbReference type="SUPFAM" id="SSF53335">
    <property type="entry name" value="S-adenosyl-L-methionine-dependent methyltransferases"/>
    <property type="match status" value="1"/>
</dbReference>
<keyword evidence="3 7" id="KW-0489">Methyltransferase</keyword>
<dbReference type="InterPro" id="IPR029063">
    <property type="entry name" value="SAM-dependent_MTases_sf"/>
</dbReference>
<dbReference type="NCBIfam" id="TIGR00755">
    <property type="entry name" value="ksgA"/>
    <property type="match status" value="1"/>
</dbReference>
<dbReference type="InterPro" id="IPR011530">
    <property type="entry name" value="rRNA_adenine_dimethylase"/>
</dbReference>
<dbReference type="CDD" id="cd02440">
    <property type="entry name" value="AdoMet_MTases"/>
    <property type="match status" value="1"/>
</dbReference>
<dbReference type="GO" id="GO:0003723">
    <property type="term" value="F:RNA binding"/>
    <property type="evidence" value="ECO:0007669"/>
    <property type="project" value="UniProtKB-UniRule"/>
</dbReference>
<evidence type="ECO:0000256" key="6">
    <source>
        <dbReference type="ARBA" id="ARBA00022884"/>
    </source>
</evidence>
<comment type="caution">
    <text evidence="7 8">Lacks conserved residue(s) required for the propagation of feature annotation.</text>
</comment>
<protein>
    <recommendedName>
        <fullName evidence="7">Ribosomal RNA small subunit methyltransferase A</fullName>
        <ecNumber evidence="7">2.1.1.182</ecNumber>
    </recommendedName>
    <alternativeName>
        <fullName evidence="7">16S rRNA (adenine(1518)-N(6)/adenine(1519)-N(6))-dimethyltransferase</fullName>
    </alternativeName>
    <alternativeName>
        <fullName evidence="7">16S rRNA dimethyladenosine transferase</fullName>
    </alternativeName>
    <alternativeName>
        <fullName evidence="7">16S rRNA dimethylase</fullName>
    </alternativeName>
    <alternativeName>
        <fullName evidence="7">S-adenosylmethionine-6-N', N'-adenosyl(rRNA) dimethyltransferase</fullName>
    </alternativeName>
</protein>
<reference evidence="10 11" key="1">
    <citation type="journal article" date="2015" name="Nature">
        <title>rRNA introns, odd ribosomes, and small enigmatic genomes across a large radiation of phyla.</title>
        <authorList>
            <person name="Brown C.T."/>
            <person name="Hug L.A."/>
            <person name="Thomas B.C."/>
            <person name="Sharon I."/>
            <person name="Castelle C.J."/>
            <person name="Singh A."/>
            <person name="Wilkins M.J."/>
            <person name="Williams K.H."/>
            <person name="Banfield J.F."/>
        </authorList>
    </citation>
    <scope>NUCLEOTIDE SEQUENCE [LARGE SCALE GENOMIC DNA]</scope>
</reference>
<comment type="catalytic activity">
    <reaction evidence="7">
        <text>adenosine(1518)/adenosine(1519) in 16S rRNA + 4 S-adenosyl-L-methionine = N(6)-dimethyladenosine(1518)/N(6)-dimethyladenosine(1519) in 16S rRNA + 4 S-adenosyl-L-homocysteine + 4 H(+)</text>
        <dbReference type="Rhea" id="RHEA:19609"/>
        <dbReference type="Rhea" id="RHEA-COMP:10232"/>
        <dbReference type="Rhea" id="RHEA-COMP:10233"/>
        <dbReference type="ChEBI" id="CHEBI:15378"/>
        <dbReference type="ChEBI" id="CHEBI:57856"/>
        <dbReference type="ChEBI" id="CHEBI:59789"/>
        <dbReference type="ChEBI" id="CHEBI:74411"/>
        <dbReference type="ChEBI" id="CHEBI:74493"/>
        <dbReference type="EC" id="2.1.1.182"/>
    </reaction>
</comment>
<keyword evidence="1 7" id="KW-0963">Cytoplasm</keyword>
<evidence type="ECO:0000259" key="9">
    <source>
        <dbReference type="SMART" id="SM00650"/>
    </source>
</evidence>
<evidence type="ECO:0000256" key="4">
    <source>
        <dbReference type="ARBA" id="ARBA00022679"/>
    </source>
</evidence>
<evidence type="ECO:0000256" key="5">
    <source>
        <dbReference type="ARBA" id="ARBA00022691"/>
    </source>
</evidence>
<feature type="binding site" evidence="7 8">
    <location>
        <position position="117"/>
    </location>
    <ligand>
        <name>S-adenosyl-L-methionine</name>
        <dbReference type="ChEBI" id="CHEBI:59789"/>
    </ligand>
</feature>
<evidence type="ECO:0000256" key="7">
    <source>
        <dbReference type="HAMAP-Rule" id="MF_00607"/>
    </source>
</evidence>